<sequence length="295" mass="32779">MTITLRQLEIFEKVAVNQHVTKASEQLYLSQSAVSMAIADMERITGAPLFERRGRRLILNDRGREILPEVQEVLRRVSGIEQFLSESVGEPVGVLKVGASTTIGNYLLPKIVGEFSARHPKAKVLLYVANTQLIEEAVERGEYDLGLIEGPSHNPSLKASPWIEDELVVISGKKHPFADAGNVTVDMLAGADWIIREKGSGTREIFEAAMAAHGIEYNVSMELGHTEAIKKAVEAGMGVGCLSRMAVQRELNNWWLMEIGTPLDLRRTLYIVTRENSYQTRLFRAYTDLLESISG</sequence>
<dbReference type="PANTHER" id="PTHR30126">
    <property type="entry name" value="HTH-TYPE TRANSCRIPTIONAL REGULATOR"/>
    <property type="match status" value="1"/>
</dbReference>
<dbReference type="OrthoDB" id="9785745at2"/>
<dbReference type="AlphaFoldDB" id="A0A4R1K2F4"/>
<reference evidence="6 7" key="1">
    <citation type="submission" date="2019-03" db="EMBL/GenBank/DDBJ databases">
        <title>Genomic Encyclopedia of Type Strains, Phase IV (KMG-IV): sequencing the most valuable type-strain genomes for metagenomic binning, comparative biology and taxonomic classification.</title>
        <authorList>
            <person name="Goeker M."/>
        </authorList>
    </citation>
    <scope>NUCLEOTIDE SEQUENCE [LARGE SCALE GENOMIC DNA]</scope>
    <source>
        <strain evidence="6 7">DSM 24984</strain>
    </source>
</reference>
<keyword evidence="4" id="KW-0804">Transcription</keyword>
<dbReference type="Gene3D" id="1.10.10.10">
    <property type="entry name" value="Winged helix-like DNA-binding domain superfamily/Winged helix DNA-binding domain"/>
    <property type="match status" value="1"/>
</dbReference>
<evidence type="ECO:0000256" key="2">
    <source>
        <dbReference type="ARBA" id="ARBA00023015"/>
    </source>
</evidence>
<evidence type="ECO:0000259" key="5">
    <source>
        <dbReference type="PROSITE" id="PS50931"/>
    </source>
</evidence>
<protein>
    <submittedName>
        <fullName evidence="6">LysR family transcriptional regulator</fullName>
    </submittedName>
</protein>
<keyword evidence="7" id="KW-1185">Reference proteome</keyword>
<dbReference type="Pfam" id="PF03466">
    <property type="entry name" value="LysR_substrate"/>
    <property type="match status" value="1"/>
</dbReference>
<organism evidence="6 7">
    <name type="scientific">Seleniivibrio woodruffii</name>
    <dbReference type="NCBI Taxonomy" id="1078050"/>
    <lineage>
        <taxon>Bacteria</taxon>
        <taxon>Pseudomonadati</taxon>
        <taxon>Deferribacterota</taxon>
        <taxon>Deferribacteres</taxon>
        <taxon>Deferribacterales</taxon>
        <taxon>Geovibrionaceae</taxon>
        <taxon>Seleniivibrio</taxon>
    </lineage>
</organism>
<dbReference type="GO" id="GO:0000976">
    <property type="term" value="F:transcription cis-regulatory region binding"/>
    <property type="evidence" value="ECO:0007669"/>
    <property type="project" value="TreeGrafter"/>
</dbReference>
<evidence type="ECO:0000256" key="4">
    <source>
        <dbReference type="ARBA" id="ARBA00023163"/>
    </source>
</evidence>
<dbReference type="Pfam" id="PF00126">
    <property type="entry name" value="HTH_1"/>
    <property type="match status" value="1"/>
</dbReference>
<evidence type="ECO:0000256" key="3">
    <source>
        <dbReference type="ARBA" id="ARBA00023125"/>
    </source>
</evidence>
<evidence type="ECO:0000313" key="6">
    <source>
        <dbReference type="EMBL" id="TCK58172.1"/>
    </source>
</evidence>
<name>A0A4R1K2F4_9BACT</name>
<dbReference type="EMBL" id="SMGG01000009">
    <property type="protein sequence ID" value="TCK58172.1"/>
    <property type="molecule type" value="Genomic_DNA"/>
</dbReference>
<dbReference type="PANTHER" id="PTHR30126:SF91">
    <property type="entry name" value="LYSR FAMILY TRANSCRIPTIONAL REGULATOR"/>
    <property type="match status" value="1"/>
</dbReference>
<dbReference type="InterPro" id="IPR000847">
    <property type="entry name" value="LysR_HTH_N"/>
</dbReference>
<dbReference type="RefSeq" id="WP_132874712.1">
    <property type="nucleotide sequence ID" value="NZ_SMGG01000009.1"/>
</dbReference>
<feature type="domain" description="HTH lysR-type" evidence="5">
    <location>
        <begin position="3"/>
        <end position="60"/>
    </location>
</feature>
<dbReference type="InterPro" id="IPR005119">
    <property type="entry name" value="LysR_subst-bd"/>
</dbReference>
<comment type="caution">
    <text evidence="6">The sequence shown here is derived from an EMBL/GenBank/DDBJ whole genome shotgun (WGS) entry which is preliminary data.</text>
</comment>
<dbReference type="GO" id="GO:0003700">
    <property type="term" value="F:DNA-binding transcription factor activity"/>
    <property type="evidence" value="ECO:0007669"/>
    <property type="project" value="InterPro"/>
</dbReference>
<accession>A0A4R1K2F4</accession>
<proteinExistence type="inferred from homology"/>
<comment type="similarity">
    <text evidence="1">Belongs to the LysR transcriptional regulatory family.</text>
</comment>
<gene>
    <name evidence="6" type="ORF">C8D98_2750</name>
</gene>
<dbReference type="SUPFAM" id="SSF53850">
    <property type="entry name" value="Periplasmic binding protein-like II"/>
    <property type="match status" value="1"/>
</dbReference>
<dbReference type="InterPro" id="IPR036390">
    <property type="entry name" value="WH_DNA-bd_sf"/>
</dbReference>
<dbReference type="Gene3D" id="3.40.190.290">
    <property type="match status" value="1"/>
</dbReference>
<evidence type="ECO:0000313" key="7">
    <source>
        <dbReference type="Proteomes" id="UP000294614"/>
    </source>
</evidence>
<dbReference type="InterPro" id="IPR036388">
    <property type="entry name" value="WH-like_DNA-bd_sf"/>
</dbReference>
<dbReference type="PROSITE" id="PS50931">
    <property type="entry name" value="HTH_LYSR"/>
    <property type="match status" value="1"/>
</dbReference>
<evidence type="ECO:0000256" key="1">
    <source>
        <dbReference type="ARBA" id="ARBA00009437"/>
    </source>
</evidence>
<keyword evidence="2" id="KW-0805">Transcription regulation</keyword>
<dbReference type="PRINTS" id="PR00039">
    <property type="entry name" value="HTHLYSR"/>
</dbReference>
<dbReference type="SUPFAM" id="SSF46785">
    <property type="entry name" value="Winged helix' DNA-binding domain"/>
    <property type="match status" value="1"/>
</dbReference>
<dbReference type="Proteomes" id="UP000294614">
    <property type="component" value="Unassembled WGS sequence"/>
</dbReference>
<keyword evidence="3" id="KW-0238">DNA-binding</keyword>
<dbReference type="CDD" id="cd08420">
    <property type="entry name" value="PBP2_CysL_like"/>
    <property type="match status" value="1"/>
</dbReference>